<accession>A0A9X4LH73</accession>
<keyword evidence="6" id="KW-1185">Reference proteome</keyword>
<evidence type="ECO:0000256" key="2">
    <source>
        <dbReference type="ARBA" id="ARBA00049661"/>
    </source>
</evidence>
<dbReference type="PIRSF" id="PIRSF016578">
    <property type="entry name" value="HsaA"/>
    <property type="match status" value="1"/>
</dbReference>
<organism evidence="5 6">
    <name type="scientific">Pelomonas aquatica</name>
    <dbReference type="NCBI Taxonomy" id="431058"/>
    <lineage>
        <taxon>Bacteria</taxon>
        <taxon>Pseudomonadati</taxon>
        <taxon>Pseudomonadota</taxon>
        <taxon>Betaproteobacteria</taxon>
        <taxon>Burkholderiales</taxon>
        <taxon>Sphaerotilaceae</taxon>
        <taxon>Roseateles</taxon>
    </lineage>
</organism>
<evidence type="ECO:0000256" key="1">
    <source>
        <dbReference type="ARBA" id="ARBA00023002"/>
    </source>
</evidence>
<dbReference type="GO" id="GO:0003995">
    <property type="term" value="F:acyl-CoA dehydrogenase activity"/>
    <property type="evidence" value="ECO:0007669"/>
    <property type="project" value="TreeGrafter"/>
</dbReference>
<dbReference type="EMBL" id="SGUG01000024">
    <property type="protein sequence ID" value="MDG0863941.1"/>
    <property type="molecule type" value="Genomic_DNA"/>
</dbReference>
<dbReference type="InterPro" id="IPR013786">
    <property type="entry name" value="AcylCoA_DH/ox_N"/>
</dbReference>
<dbReference type="Gene3D" id="2.40.110.10">
    <property type="entry name" value="Butyryl-CoA Dehydrogenase, subunit A, domain 2"/>
    <property type="match status" value="1"/>
</dbReference>
<dbReference type="GO" id="GO:0033539">
    <property type="term" value="P:fatty acid beta-oxidation using acyl-CoA dehydrogenase"/>
    <property type="evidence" value="ECO:0007669"/>
    <property type="project" value="TreeGrafter"/>
</dbReference>
<gene>
    <name evidence="5" type="ORF">EXJ73_15870</name>
</gene>
<comment type="caution">
    <text evidence="5">The sequence shown here is derived from an EMBL/GenBank/DDBJ whole genome shotgun (WGS) entry which is preliminary data.</text>
</comment>
<proteinExistence type="inferred from homology"/>
<evidence type="ECO:0000259" key="4">
    <source>
        <dbReference type="Pfam" id="PF08028"/>
    </source>
</evidence>
<dbReference type="PANTHER" id="PTHR48083:SF19">
    <property type="entry name" value="FLAVIN-DEPENDENT MONOOXYGENASE, OXYGENASE SUBUNIT HSAA"/>
    <property type="match status" value="1"/>
</dbReference>
<dbReference type="RefSeq" id="WP_268153427.1">
    <property type="nucleotide sequence ID" value="NZ_JAPPUW010000022.1"/>
</dbReference>
<dbReference type="PANTHER" id="PTHR48083">
    <property type="entry name" value="MEDIUM-CHAIN SPECIFIC ACYL-COA DEHYDROGENASE, MITOCHONDRIAL-RELATED"/>
    <property type="match status" value="1"/>
</dbReference>
<dbReference type="InterPro" id="IPR036250">
    <property type="entry name" value="AcylCo_DH-like_C"/>
</dbReference>
<feature type="domain" description="Acyl-CoA dehydrogenase/oxidase N-terminal" evidence="3">
    <location>
        <begin position="26"/>
        <end position="96"/>
    </location>
</feature>
<dbReference type="Pfam" id="PF02771">
    <property type="entry name" value="Acyl-CoA_dh_N"/>
    <property type="match status" value="1"/>
</dbReference>
<evidence type="ECO:0000259" key="3">
    <source>
        <dbReference type="Pfam" id="PF02771"/>
    </source>
</evidence>
<evidence type="ECO:0008006" key="7">
    <source>
        <dbReference type="Google" id="ProtNLM"/>
    </source>
</evidence>
<dbReference type="SUPFAM" id="SSF47203">
    <property type="entry name" value="Acyl-CoA dehydrogenase C-terminal domain-like"/>
    <property type="match status" value="1"/>
</dbReference>
<protein>
    <recommendedName>
        <fullName evidence="7">Acyl-CoA dehydrogenase</fullName>
    </recommendedName>
</protein>
<evidence type="ECO:0000313" key="5">
    <source>
        <dbReference type="EMBL" id="MDG0863941.1"/>
    </source>
</evidence>
<dbReference type="SUPFAM" id="SSF56645">
    <property type="entry name" value="Acyl-CoA dehydrogenase NM domain-like"/>
    <property type="match status" value="1"/>
</dbReference>
<name>A0A9X4LH73_9BURK</name>
<dbReference type="Gene3D" id="1.10.540.10">
    <property type="entry name" value="Acyl-CoA dehydrogenase/oxidase, N-terminal domain"/>
    <property type="match status" value="1"/>
</dbReference>
<comment type="similarity">
    <text evidence="2">Belongs to the HpaH/HsaA monooxygenase family.</text>
</comment>
<dbReference type="Gene3D" id="1.20.140.10">
    <property type="entry name" value="Butyryl-CoA Dehydrogenase, subunit A, domain 3"/>
    <property type="match status" value="1"/>
</dbReference>
<dbReference type="AlphaFoldDB" id="A0A9X4LH73"/>
<dbReference type="Pfam" id="PF08028">
    <property type="entry name" value="Acyl-CoA_dh_2"/>
    <property type="match status" value="1"/>
</dbReference>
<dbReference type="GO" id="GO:0005737">
    <property type="term" value="C:cytoplasm"/>
    <property type="evidence" value="ECO:0007669"/>
    <property type="project" value="TreeGrafter"/>
</dbReference>
<dbReference type="InterPro" id="IPR009100">
    <property type="entry name" value="AcylCoA_DH/oxidase_NM_dom_sf"/>
</dbReference>
<dbReference type="GO" id="GO:0050660">
    <property type="term" value="F:flavin adenine dinucleotide binding"/>
    <property type="evidence" value="ECO:0007669"/>
    <property type="project" value="InterPro"/>
</dbReference>
<evidence type="ECO:0000313" key="6">
    <source>
        <dbReference type="Proteomes" id="UP001152766"/>
    </source>
</evidence>
<dbReference type="GO" id="GO:0016712">
    <property type="term" value="F:oxidoreductase activity, acting on paired donors, with incorporation or reduction of molecular oxygen, reduced flavin or flavoprotein as one donor, and incorporation of one atom of oxygen"/>
    <property type="evidence" value="ECO:0007669"/>
    <property type="project" value="TreeGrafter"/>
</dbReference>
<reference evidence="5" key="1">
    <citation type="submission" date="2019-02" db="EMBL/GenBank/DDBJ databases">
        <title>Draft genome of the type strain Pelomonas aquatica CCUG 52575T.</title>
        <authorList>
            <person name="Gomila M."/>
            <person name="Lalucat J."/>
        </authorList>
    </citation>
    <scope>NUCLEOTIDE SEQUENCE</scope>
    <source>
        <strain evidence="5">CCUG 52575</strain>
    </source>
</reference>
<dbReference type="InterPro" id="IPR013107">
    <property type="entry name" value="Acyl-CoA_DH_C"/>
</dbReference>
<dbReference type="InterPro" id="IPR050741">
    <property type="entry name" value="Acyl-CoA_dehydrogenase"/>
</dbReference>
<dbReference type="Proteomes" id="UP001152766">
    <property type="component" value="Unassembled WGS sequence"/>
</dbReference>
<dbReference type="InterPro" id="IPR046373">
    <property type="entry name" value="Acyl-CoA_Oxase/DH_mid-dom_sf"/>
</dbReference>
<dbReference type="InterPro" id="IPR037069">
    <property type="entry name" value="AcylCoA_DH/ox_N_sf"/>
</dbReference>
<feature type="domain" description="Acyl-CoA dehydrogenase C-terminal" evidence="4">
    <location>
        <begin position="245"/>
        <end position="373"/>
    </location>
</feature>
<sequence>MRTSSPEPVADLSDPVALARALTPLLAKHAENAERERCASAVVIQALRDAGLFKMMFARRAGGVGHKLITHVETVAELARGCPGTAWAFGLLSGVTGSASAMPPVIRDLVFKRGDELVCSVAGQIGTARATEGGYVVDGSWGYGSGCLHADWALNGIRILDDQGQQNDAGFAFLPLAGPDVAIQDTWHVSGLSASGSNTIVASKAFVPSTLVLRFSALRGSRPLAEMEPRDRWPVEPLFPLGVLSPMLGAAGAMLDIVKANMPARPTIGWQYGKQADSQTFVGQLGEAALEIDSAWLHVRRAVSMIDEAAQSQPLSGYEKARVQADCGYAMRQLRRAGERLMEIAGPGAFALSSPLQRLWRDLSVGSRHTALNTMLSTELYGRALLGQASNLSLLPDIREAA</sequence>
<keyword evidence="1" id="KW-0560">Oxidoreductase</keyword>